<keyword evidence="1" id="KW-0175">Coiled coil</keyword>
<dbReference type="AlphaFoldDB" id="A0A392VU44"/>
<evidence type="ECO:0000256" key="1">
    <source>
        <dbReference type="SAM" id="Coils"/>
    </source>
</evidence>
<protein>
    <submittedName>
        <fullName evidence="2">Uncharacterized protein</fullName>
    </submittedName>
</protein>
<reference evidence="2 3" key="1">
    <citation type="journal article" date="2018" name="Front. Plant Sci.">
        <title>Red Clover (Trifolium pratense) and Zigzag Clover (T. medium) - A Picture of Genomic Similarities and Differences.</title>
        <authorList>
            <person name="Dluhosova J."/>
            <person name="Istvanek J."/>
            <person name="Nedelnik J."/>
            <person name="Repkova J."/>
        </authorList>
    </citation>
    <scope>NUCLEOTIDE SEQUENCE [LARGE SCALE GENOMIC DNA]</scope>
    <source>
        <strain evidence="3">cv. 10/8</strain>
        <tissue evidence="2">Leaf</tissue>
    </source>
</reference>
<dbReference type="EMBL" id="LXQA011245951">
    <property type="protein sequence ID" value="MCI90491.1"/>
    <property type="molecule type" value="Genomic_DNA"/>
</dbReference>
<proteinExistence type="predicted"/>
<dbReference type="Proteomes" id="UP000265520">
    <property type="component" value="Unassembled WGS sequence"/>
</dbReference>
<comment type="caution">
    <text evidence="2">The sequence shown here is derived from an EMBL/GenBank/DDBJ whole genome shotgun (WGS) entry which is preliminary data.</text>
</comment>
<organism evidence="2 3">
    <name type="scientific">Trifolium medium</name>
    <dbReference type="NCBI Taxonomy" id="97028"/>
    <lineage>
        <taxon>Eukaryota</taxon>
        <taxon>Viridiplantae</taxon>
        <taxon>Streptophyta</taxon>
        <taxon>Embryophyta</taxon>
        <taxon>Tracheophyta</taxon>
        <taxon>Spermatophyta</taxon>
        <taxon>Magnoliopsida</taxon>
        <taxon>eudicotyledons</taxon>
        <taxon>Gunneridae</taxon>
        <taxon>Pentapetalae</taxon>
        <taxon>rosids</taxon>
        <taxon>fabids</taxon>
        <taxon>Fabales</taxon>
        <taxon>Fabaceae</taxon>
        <taxon>Papilionoideae</taxon>
        <taxon>50 kb inversion clade</taxon>
        <taxon>NPAAA clade</taxon>
        <taxon>Hologalegina</taxon>
        <taxon>IRL clade</taxon>
        <taxon>Trifolieae</taxon>
        <taxon>Trifolium</taxon>
    </lineage>
</organism>
<sequence>MKKQSHDTVSGVNACKANISQWSAEIEEMLLKIAELEHKIVDEKAKQKYLESKTVEISQEE</sequence>
<evidence type="ECO:0000313" key="2">
    <source>
        <dbReference type="EMBL" id="MCI90491.1"/>
    </source>
</evidence>
<feature type="coiled-coil region" evidence="1">
    <location>
        <begin position="19"/>
        <end position="53"/>
    </location>
</feature>
<feature type="non-terminal residue" evidence="2">
    <location>
        <position position="61"/>
    </location>
</feature>
<name>A0A392VU44_9FABA</name>
<keyword evidence="3" id="KW-1185">Reference proteome</keyword>
<accession>A0A392VU44</accession>
<evidence type="ECO:0000313" key="3">
    <source>
        <dbReference type="Proteomes" id="UP000265520"/>
    </source>
</evidence>